<evidence type="ECO:0000313" key="11">
    <source>
        <dbReference type="EMBL" id="TYA80342.1"/>
    </source>
</evidence>
<keyword evidence="12" id="KW-1185">Reference proteome</keyword>
<dbReference type="InterPro" id="IPR002303">
    <property type="entry name" value="Valyl-tRNA_ligase"/>
</dbReference>
<keyword evidence="3 11" id="KW-0436">Ligase</keyword>
<reference evidence="11 12" key="1">
    <citation type="submission" date="2019-08" db="EMBL/GenBank/DDBJ databases">
        <title>Seonamhaeicola sediminis sp. nov., isolated from marine sediment.</title>
        <authorList>
            <person name="Cao W.R."/>
        </authorList>
    </citation>
    <scope>NUCLEOTIDE SEQUENCE [LARGE SCALE GENOMIC DNA]</scope>
    <source>
        <strain evidence="11 12">B011</strain>
    </source>
</reference>
<dbReference type="Proteomes" id="UP000323930">
    <property type="component" value="Unassembled WGS sequence"/>
</dbReference>
<keyword evidence="4" id="KW-0547">Nucleotide-binding</keyword>
<keyword evidence="6" id="KW-0648">Protein biosynthesis</keyword>
<dbReference type="AlphaFoldDB" id="A0A5D0IF24"/>
<gene>
    <name evidence="11" type="ORF">FUA24_07975</name>
</gene>
<dbReference type="EMBL" id="VSDQ01000506">
    <property type="protein sequence ID" value="TYA80342.1"/>
    <property type="molecule type" value="Genomic_DNA"/>
</dbReference>
<evidence type="ECO:0000259" key="10">
    <source>
        <dbReference type="Pfam" id="PF13603"/>
    </source>
</evidence>
<keyword evidence="8" id="KW-0030">Aminoacyl-tRNA synthetase</keyword>
<evidence type="ECO:0000256" key="7">
    <source>
        <dbReference type="ARBA" id="ARBA00023054"/>
    </source>
</evidence>
<organism evidence="11 12">
    <name type="scientific">Seonamhaeicola marinus</name>
    <dbReference type="NCBI Taxonomy" id="1912246"/>
    <lineage>
        <taxon>Bacteria</taxon>
        <taxon>Pseudomonadati</taxon>
        <taxon>Bacteroidota</taxon>
        <taxon>Flavobacteriia</taxon>
        <taxon>Flavobacteriales</taxon>
        <taxon>Flavobacteriaceae</taxon>
    </lineage>
</organism>
<dbReference type="GO" id="GO:0004832">
    <property type="term" value="F:valine-tRNA ligase activity"/>
    <property type="evidence" value="ECO:0007669"/>
    <property type="project" value="UniProtKB-EC"/>
</dbReference>
<evidence type="ECO:0000313" key="12">
    <source>
        <dbReference type="Proteomes" id="UP000323930"/>
    </source>
</evidence>
<evidence type="ECO:0000256" key="2">
    <source>
        <dbReference type="ARBA" id="ARBA00013169"/>
    </source>
</evidence>
<comment type="caution">
    <text evidence="11">The sequence shown here is derived from an EMBL/GenBank/DDBJ whole genome shotgun (WGS) entry which is preliminary data.</text>
</comment>
<dbReference type="Gene3D" id="3.90.740.10">
    <property type="entry name" value="Valyl/Leucyl/Isoleucyl-tRNA synthetase, editing domain"/>
    <property type="match status" value="1"/>
</dbReference>
<sequence length="184" mass="20786">KYKIEGSDDTLTIATTRPETILGDSAICINPADERHFNLKGKKAIVPICNRVIPIIEDDYVDVEFGTGCLKVTPAHDENDKVLGDKHNLEVIDIFNEDASLNSYGLHYEGKDRFEVRKEIVKELESLGLIEKIEDHNNRVGISERTKAIIEPRLSDQWFLKMEELVKPAIEAVLGENADIKLFP</sequence>
<evidence type="ECO:0000256" key="8">
    <source>
        <dbReference type="ARBA" id="ARBA00023146"/>
    </source>
</evidence>
<keyword evidence="7" id="KW-0175">Coiled coil</keyword>
<dbReference type="GO" id="GO:0005524">
    <property type="term" value="F:ATP binding"/>
    <property type="evidence" value="ECO:0007669"/>
    <property type="project" value="UniProtKB-KW"/>
</dbReference>
<dbReference type="EC" id="6.1.1.9" evidence="2"/>
<dbReference type="PANTHER" id="PTHR11946">
    <property type="entry name" value="VALYL-TRNA SYNTHETASES"/>
    <property type="match status" value="1"/>
</dbReference>
<dbReference type="PANTHER" id="PTHR11946:SF109">
    <property type="entry name" value="VALINE--TRNA LIGASE"/>
    <property type="match status" value="1"/>
</dbReference>
<feature type="non-terminal residue" evidence="11">
    <location>
        <position position="1"/>
    </location>
</feature>
<dbReference type="PRINTS" id="PR00986">
    <property type="entry name" value="TRNASYNTHVAL"/>
</dbReference>
<evidence type="ECO:0000256" key="4">
    <source>
        <dbReference type="ARBA" id="ARBA00022741"/>
    </source>
</evidence>
<dbReference type="InterPro" id="IPR025709">
    <property type="entry name" value="Leu_tRNA-synth_edit"/>
</dbReference>
<dbReference type="OrthoDB" id="9810365at2"/>
<accession>A0A5D0IF24</accession>
<evidence type="ECO:0000256" key="9">
    <source>
        <dbReference type="ARBA" id="ARBA00029936"/>
    </source>
</evidence>
<evidence type="ECO:0000256" key="1">
    <source>
        <dbReference type="ARBA" id="ARBA00005594"/>
    </source>
</evidence>
<keyword evidence="5" id="KW-0067">ATP-binding</keyword>
<dbReference type="GO" id="GO:0006438">
    <property type="term" value="P:valyl-tRNA aminoacylation"/>
    <property type="evidence" value="ECO:0007669"/>
    <property type="project" value="InterPro"/>
</dbReference>
<evidence type="ECO:0000256" key="6">
    <source>
        <dbReference type="ARBA" id="ARBA00022917"/>
    </source>
</evidence>
<dbReference type="GO" id="GO:0005829">
    <property type="term" value="C:cytosol"/>
    <property type="evidence" value="ECO:0007669"/>
    <property type="project" value="TreeGrafter"/>
</dbReference>
<protein>
    <recommendedName>
        <fullName evidence="2">valine--tRNA ligase</fullName>
        <ecNumber evidence="2">6.1.1.9</ecNumber>
    </recommendedName>
    <alternativeName>
        <fullName evidence="9">Valyl-tRNA synthetase</fullName>
    </alternativeName>
</protein>
<feature type="domain" description="Leucyl-tRNA synthetase editing" evidence="10">
    <location>
        <begin position="40"/>
        <end position="99"/>
    </location>
</feature>
<evidence type="ECO:0000256" key="5">
    <source>
        <dbReference type="ARBA" id="ARBA00022840"/>
    </source>
</evidence>
<proteinExistence type="inferred from homology"/>
<feature type="non-terminal residue" evidence="11">
    <location>
        <position position="184"/>
    </location>
</feature>
<dbReference type="Pfam" id="PF13603">
    <property type="entry name" value="tRNA-synt_1_2"/>
    <property type="match status" value="1"/>
</dbReference>
<dbReference type="SUPFAM" id="SSF50677">
    <property type="entry name" value="ValRS/IleRS/LeuRS editing domain"/>
    <property type="match status" value="1"/>
</dbReference>
<dbReference type="GO" id="GO:0002161">
    <property type="term" value="F:aminoacyl-tRNA deacylase activity"/>
    <property type="evidence" value="ECO:0007669"/>
    <property type="project" value="InterPro"/>
</dbReference>
<evidence type="ECO:0000256" key="3">
    <source>
        <dbReference type="ARBA" id="ARBA00022598"/>
    </source>
</evidence>
<dbReference type="InterPro" id="IPR009008">
    <property type="entry name" value="Val/Leu/Ile-tRNA-synth_edit"/>
</dbReference>
<comment type="similarity">
    <text evidence="1">Belongs to the class-I aminoacyl-tRNA synthetase family.</text>
</comment>
<name>A0A5D0IF24_9FLAO</name>